<evidence type="ECO:0000256" key="2">
    <source>
        <dbReference type="ARBA" id="ARBA00004479"/>
    </source>
</evidence>
<dbReference type="OrthoDB" id="6612654at2759"/>
<accession>A0A1I8PDB1</accession>
<dbReference type="GO" id="GO:0005524">
    <property type="term" value="F:ATP binding"/>
    <property type="evidence" value="ECO:0007669"/>
    <property type="project" value="UniProtKB-KW"/>
</dbReference>
<evidence type="ECO:0000313" key="22">
    <source>
        <dbReference type="EnsemblMetazoa" id="SCAU007047-PB"/>
    </source>
</evidence>
<evidence type="ECO:0000256" key="6">
    <source>
        <dbReference type="ARBA" id="ARBA00022553"/>
    </source>
</evidence>
<evidence type="ECO:0000256" key="20">
    <source>
        <dbReference type="SAM" id="SignalP"/>
    </source>
</evidence>
<dbReference type="Pfam" id="PF01030">
    <property type="entry name" value="Recep_L_domain"/>
    <property type="match status" value="2"/>
</dbReference>
<gene>
    <name evidence="22" type="primary">106088409</name>
</gene>
<dbReference type="PANTHER" id="PTHR31018:SF3">
    <property type="entry name" value="RECEPTOR PROTEIN-TYROSINE KINASE"/>
    <property type="match status" value="1"/>
</dbReference>
<dbReference type="InterPro" id="IPR006211">
    <property type="entry name" value="Furin-like_Cys-rich_dom"/>
</dbReference>
<dbReference type="SUPFAM" id="SSF57184">
    <property type="entry name" value="Growth factor receptor domain"/>
    <property type="match status" value="1"/>
</dbReference>
<dbReference type="GO" id="GO:0016020">
    <property type="term" value="C:membrane"/>
    <property type="evidence" value="ECO:0007669"/>
    <property type="project" value="UniProtKB-SubCell"/>
</dbReference>
<keyword evidence="15" id="KW-0829">Tyrosine-protein kinase</keyword>
<comment type="subcellular location">
    <subcellularLocation>
        <location evidence="2">Membrane</location>
        <topology evidence="2">Single-pass type I membrane protein</topology>
    </subcellularLocation>
    <subcellularLocation>
        <location evidence="1">Secreted</location>
        <location evidence="1">Cell wall</location>
    </subcellularLocation>
</comment>
<dbReference type="InterPro" id="IPR003961">
    <property type="entry name" value="FN3_dom"/>
</dbReference>
<dbReference type="SMART" id="SM00261">
    <property type="entry name" value="FU"/>
    <property type="match status" value="1"/>
</dbReference>
<feature type="signal peptide" evidence="20">
    <location>
        <begin position="1"/>
        <end position="29"/>
    </location>
</feature>
<organism evidence="22 23">
    <name type="scientific">Stomoxys calcitrans</name>
    <name type="common">Stable fly</name>
    <name type="synonym">Conops calcitrans</name>
    <dbReference type="NCBI Taxonomy" id="35570"/>
    <lineage>
        <taxon>Eukaryota</taxon>
        <taxon>Metazoa</taxon>
        <taxon>Ecdysozoa</taxon>
        <taxon>Arthropoda</taxon>
        <taxon>Hexapoda</taxon>
        <taxon>Insecta</taxon>
        <taxon>Pterygota</taxon>
        <taxon>Neoptera</taxon>
        <taxon>Endopterygota</taxon>
        <taxon>Diptera</taxon>
        <taxon>Brachycera</taxon>
        <taxon>Muscomorpha</taxon>
        <taxon>Muscoidea</taxon>
        <taxon>Muscidae</taxon>
        <taxon>Stomoxys</taxon>
    </lineage>
</organism>
<evidence type="ECO:0000256" key="17">
    <source>
        <dbReference type="ARBA" id="ARBA00023180"/>
    </source>
</evidence>
<evidence type="ECO:0000256" key="19">
    <source>
        <dbReference type="SAM" id="Phobius"/>
    </source>
</evidence>
<dbReference type="CDD" id="cd00063">
    <property type="entry name" value="FN3"/>
    <property type="match status" value="1"/>
</dbReference>
<dbReference type="EnsemblMetazoa" id="SCAU007047-RB">
    <property type="protein sequence ID" value="SCAU007047-PB"/>
    <property type="gene ID" value="SCAU007047"/>
</dbReference>
<keyword evidence="4" id="KW-0134">Cell wall</keyword>
<keyword evidence="6" id="KW-0597">Phosphoprotein</keyword>
<dbReference type="CDD" id="cd00064">
    <property type="entry name" value="FU"/>
    <property type="match status" value="1"/>
</dbReference>
<dbReference type="Gene3D" id="2.10.220.10">
    <property type="entry name" value="Hormone Receptor, Insulin-like Growth Factor Receptor 1, Chain A, domain 2"/>
    <property type="match status" value="1"/>
</dbReference>
<dbReference type="Gene3D" id="2.60.40.10">
    <property type="entry name" value="Immunoglobulins"/>
    <property type="match status" value="2"/>
</dbReference>
<reference evidence="23" key="1">
    <citation type="submission" date="2015-05" db="EMBL/GenBank/DDBJ databases">
        <authorList>
            <person name="Wilson R.K."/>
            <person name="Warren W.C."/>
            <person name="Olafson P."/>
        </authorList>
    </citation>
    <scope>NUCLEOTIDE SEQUENCE [LARGE SCALE GENOMIC DNA]</scope>
    <source>
        <strain evidence="23">USDA</strain>
    </source>
</reference>
<evidence type="ECO:0000256" key="3">
    <source>
        <dbReference type="ARBA" id="ARBA00011902"/>
    </source>
</evidence>
<comment type="catalytic activity">
    <reaction evidence="18">
        <text>L-tyrosyl-[protein] + ATP = O-phospho-L-tyrosyl-[protein] + ADP + H(+)</text>
        <dbReference type="Rhea" id="RHEA:10596"/>
        <dbReference type="Rhea" id="RHEA-COMP:10136"/>
        <dbReference type="Rhea" id="RHEA-COMP:20101"/>
        <dbReference type="ChEBI" id="CHEBI:15378"/>
        <dbReference type="ChEBI" id="CHEBI:30616"/>
        <dbReference type="ChEBI" id="CHEBI:46858"/>
        <dbReference type="ChEBI" id="CHEBI:61978"/>
        <dbReference type="ChEBI" id="CHEBI:456216"/>
        <dbReference type="EC" id="2.7.10.1"/>
    </reaction>
</comment>
<evidence type="ECO:0000256" key="13">
    <source>
        <dbReference type="ARBA" id="ARBA00022989"/>
    </source>
</evidence>
<dbReference type="EnsemblMetazoa" id="SCAU007047-RC">
    <property type="protein sequence ID" value="SCAU007047-PC"/>
    <property type="gene ID" value="SCAU007047"/>
</dbReference>
<dbReference type="InterPro" id="IPR000494">
    <property type="entry name" value="Rcpt_L-dom"/>
</dbReference>
<dbReference type="EC" id="2.7.10.1" evidence="3"/>
<keyword evidence="9 20" id="KW-0732">Signal</keyword>
<evidence type="ECO:0000256" key="8">
    <source>
        <dbReference type="ARBA" id="ARBA00022692"/>
    </source>
</evidence>
<keyword evidence="5" id="KW-0964">Secreted</keyword>
<evidence type="ECO:0000256" key="12">
    <source>
        <dbReference type="ARBA" id="ARBA00022840"/>
    </source>
</evidence>
<dbReference type="AlphaFoldDB" id="A0A1I8PDB1"/>
<evidence type="ECO:0000256" key="7">
    <source>
        <dbReference type="ARBA" id="ARBA00022679"/>
    </source>
</evidence>
<feature type="chain" id="PRO_5014271763" description="receptor protein-tyrosine kinase" evidence="20">
    <location>
        <begin position="30"/>
        <end position="964"/>
    </location>
</feature>
<dbReference type="KEGG" id="scac:106088409"/>
<dbReference type="VEuPathDB" id="VectorBase:SCAU007047"/>
<dbReference type="InterPro" id="IPR006212">
    <property type="entry name" value="Furin_repeat"/>
</dbReference>
<evidence type="ECO:0000256" key="16">
    <source>
        <dbReference type="ARBA" id="ARBA00023170"/>
    </source>
</evidence>
<evidence type="ECO:0000259" key="21">
    <source>
        <dbReference type="SMART" id="SM00060"/>
    </source>
</evidence>
<dbReference type="Gene3D" id="3.80.20.20">
    <property type="entry name" value="Receptor L-domain"/>
    <property type="match status" value="2"/>
</dbReference>
<dbReference type="SMART" id="SM00060">
    <property type="entry name" value="FN3"/>
    <property type="match status" value="2"/>
</dbReference>
<proteinExistence type="predicted"/>
<dbReference type="PANTHER" id="PTHR31018">
    <property type="entry name" value="SPORULATION-SPECIFIC PROTEIN-RELATED"/>
    <property type="match status" value="1"/>
</dbReference>
<protein>
    <recommendedName>
        <fullName evidence="3">receptor protein-tyrosine kinase</fullName>
        <ecNumber evidence="3">2.7.10.1</ecNumber>
    </recommendedName>
</protein>
<keyword evidence="23" id="KW-1185">Reference proteome</keyword>
<dbReference type="InterPro" id="IPR013783">
    <property type="entry name" value="Ig-like_fold"/>
</dbReference>
<feature type="transmembrane region" description="Helical" evidence="19">
    <location>
        <begin position="885"/>
        <end position="905"/>
    </location>
</feature>
<keyword evidence="17" id="KW-0325">Glycoprotein</keyword>
<dbReference type="SUPFAM" id="SSF49265">
    <property type="entry name" value="Fibronectin type III"/>
    <property type="match status" value="3"/>
</dbReference>
<evidence type="ECO:0000256" key="5">
    <source>
        <dbReference type="ARBA" id="ARBA00022525"/>
    </source>
</evidence>
<evidence type="ECO:0000256" key="15">
    <source>
        <dbReference type="ARBA" id="ARBA00023137"/>
    </source>
</evidence>
<evidence type="ECO:0000256" key="14">
    <source>
        <dbReference type="ARBA" id="ARBA00023136"/>
    </source>
</evidence>
<evidence type="ECO:0000256" key="1">
    <source>
        <dbReference type="ARBA" id="ARBA00004191"/>
    </source>
</evidence>
<sequence length="964" mass="110872">MLPLNKTLLIFFLATCCLLALLPATSTSATSVGISNKNEVLTRFAPPPYECSSMDIRNHCSNFEHLNNCTVITGYLIIVLLPSNETCDYSKYRFPKLREITDFLLIYDVKNLTTLEYMFPNLTVIRGSQLFLNYALGVTQMNELATLEFPSLVAIQRGKVLIGSNPKLCYLEQINFDRLTVMPGENHIYPAKNVDCSRVPQPVGCASESYWSNMVCQKFENDNIIHYKKGIAHCHDQCLGGCYNTTAQGCAVCRSWTDHGQCVSKCPKDKYPSQHYLRCYTREECIAKKLVIYKQTCVAKCPSGYRLNNITQECDSCGGVNSCITVCNSTSALEPIYINTLADMERIKGCHICNGSVFINLRNPIKEQELEDSLSEIREIVGHLKVYKNSYLTSLSFFRNLQKIHGTPLENQHYSLVLYNNQNLTELWPLKDGALELVHGGIYIHANDRLCNSVIQKFRNAIRHDNSLDSLQTSDQEVLCSPAKLNLDIEVLSHRSIRFAWAKYQTSEEVEIIYRPVEPGKTFSIHSELETSVCERGHWQRQLTFPNELQRNDTHYFYTVDKLEPHTRYACLVKTFGDNVEHQARSELKYATTNSDVPQAPLLEISNKTNASISVRLYYKNREDELVDYYVLDVFEIYENETITDQRDYCEDPMKPYPDYHNEDFDDCCNRRLEEAEDDVFRQQLQKEFGCSLDHKENCVEENPKARCSSNNTKSWHTKCLEHYESNYTITGMKQFHLYTVHVKACNRAGCGPINIITGRTNYSTKSDNVNDLMACKMSHNNEYRVHFSQPQNSNGHIISYALHFRYLDVSTAGPFLSHMHCLTRLEHARNNFLYVGYLNSTYNQVKVRVESFGHRNYTAWVNITTCSHSPPLTKLAGRGSSGGWNIFFIFFTLGAGGTALWVCYKRRYWRKLPKFCNCLPLYTSWRALRPDADNEEDRQILVDGFETVRFHNSPEDDKKYLVH</sequence>
<evidence type="ECO:0000256" key="9">
    <source>
        <dbReference type="ARBA" id="ARBA00022729"/>
    </source>
</evidence>
<dbReference type="InterPro" id="IPR036941">
    <property type="entry name" value="Rcpt_L-dom_sf"/>
</dbReference>
<dbReference type="EnsemblMetazoa" id="SCAU007047-RD">
    <property type="protein sequence ID" value="SCAU007047-PD"/>
    <property type="gene ID" value="SCAU007047"/>
</dbReference>
<dbReference type="GO" id="GO:0004714">
    <property type="term" value="F:transmembrane receptor protein tyrosine kinase activity"/>
    <property type="evidence" value="ECO:0007669"/>
    <property type="project" value="UniProtKB-EC"/>
</dbReference>
<keyword evidence="10" id="KW-0547">Nucleotide-binding</keyword>
<evidence type="ECO:0000256" key="18">
    <source>
        <dbReference type="ARBA" id="ARBA00051243"/>
    </source>
</evidence>
<keyword evidence="14 19" id="KW-0472">Membrane</keyword>
<dbReference type="SUPFAM" id="SSF52058">
    <property type="entry name" value="L domain-like"/>
    <property type="match status" value="2"/>
</dbReference>
<dbReference type="EnsemblMetazoa" id="SCAU007047-RA">
    <property type="protein sequence ID" value="SCAU007047-PA"/>
    <property type="gene ID" value="SCAU007047"/>
</dbReference>
<reference evidence="22" key="2">
    <citation type="submission" date="2020-05" db="UniProtKB">
        <authorList>
            <consortium name="EnsemblMetazoa"/>
        </authorList>
    </citation>
    <scope>IDENTIFICATION</scope>
    <source>
        <strain evidence="22">USDA</strain>
    </source>
</reference>
<evidence type="ECO:0000256" key="10">
    <source>
        <dbReference type="ARBA" id="ARBA00022741"/>
    </source>
</evidence>
<dbReference type="InterPro" id="IPR009030">
    <property type="entry name" value="Growth_fac_rcpt_cys_sf"/>
</dbReference>
<dbReference type="Pfam" id="PF00757">
    <property type="entry name" value="Furin-like"/>
    <property type="match status" value="1"/>
</dbReference>
<keyword evidence="16" id="KW-0675">Receptor</keyword>
<evidence type="ECO:0000256" key="11">
    <source>
        <dbReference type="ARBA" id="ARBA00022777"/>
    </source>
</evidence>
<dbReference type="InterPro" id="IPR051648">
    <property type="entry name" value="CWI-Assembly_Regulator"/>
</dbReference>
<keyword evidence="11" id="KW-0418">Kinase</keyword>
<keyword evidence="13 19" id="KW-1133">Transmembrane helix</keyword>
<evidence type="ECO:0000256" key="4">
    <source>
        <dbReference type="ARBA" id="ARBA00022512"/>
    </source>
</evidence>
<dbReference type="STRING" id="35570.A0A1I8PDB1"/>
<dbReference type="InterPro" id="IPR036116">
    <property type="entry name" value="FN3_sf"/>
</dbReference>
<feature type="domain" description="Fibronectin type-III" evidence="21">
    <location>
        <begin position="481"/>
        <end position="582"/>
    </location>
</feature>
<name>A0A1I8PDB1_STOCA</name>
<keyword evidence="8 19" id="KW-0812">Transmembrane</keyword>
<dbReference type="Proteomes" id="UP000095300">
    <property type="component" value="Unassembled WGS sequence"/>
</dbReference>
<keyword evidence="12" id="KW-0067">ATP-binding</keyword>
<feature type="domain" description="Fibronectin type-III" evidence="21">
    <location>
        <begin position="598"/>
        <end position="752"/>
    </location>
</feature>
<keyword evidence="7" id="KW-0808">Transferase</keyword>
<evidence type="ECO:0000313" key="23">
    <source>
        <dbReference type="Proteomes" id="UP000095300"/>
    </source>
</evidence>